<organism evidence="1 2">
    <name type="scientific">Fusarium ambrosium</name>
    <dbReference type="NCBI Taxonomy" id="131363"/>
    <lineage>
        <taxon>Eukaryota</taxon>
        <taxon>Fungi</taxon>
        <taxon>Dikarya</taxon>
        <taxon>Ascomycota</taxon>
        <taxon>Pezizomycotina</taxon>
        <taxon>Sordariomycetes</taxon>
        <taxon>Hypocreomycetidae</taxon>
        <taxon>Hypocreales</taxon>
        <taxon>Nectriaceae</taxon>
        <taxon>Fusarium</taxon>
        <taxon>Fusarium solani species complex</taxon>
    </lineage>
</organism>
<dbReference type="PANTHER" id="PTHR48182:SF3">
    <property type="entry name" value="DUF676 DOMAIN-CONTAINING PROTEIN"/>
    <property type="match status" value="1"/>
</dbReference>
<dbReference type="InterPro" id="IPR052374">
    <property type="entry name" value="SERAC1"/>
</dbReference>
<dbReference type="EMBL" id="NIZV01000112">
    <property type="protein sequence ID" value="RSM07692.1"/>
    <property type="molecule type" value="Genomic_DNA"/>
</dbReference>
<evidence type="ECO:0000313" key="1">
    <source>
        <dbReference type="EMBL" id="RSM07692.1"/>
    </source>
</evidence>
<accession>A0A428U092</accession>
<evidence type="ECO:0000313" key="2">
    <source>
        <dbReference type="Proteomes" id="UP000288429"/>
    </source>
</evidence>
<dbReference type="PANTHER" id="PTHR48182">
    <property type="entry name" value="PROTEIN SERAC1"/>
    <property type="match status" value="1"/>
</dbReference>
<comment type="caution">
    <text evidence="1">The sequence shown here is derived from an EMBL/GenBank/DDBJ whole genome shotgun (WGS) entry which is preliminary data.</text>
</comment>
<name>A0A428U092_9HYPO</name>
<proteinExistence type="predicted"/>
<gene>
    <name evidence="1" type="ORF">CDV31_008472</name>
</gene>
<reference evidence="1 2" key="1">
    <citation type="submission" date="2017-06" db="EMBL/GenBank/DDBJ databases">
        <title>Cmopartive genomic analysis of Ambrosia Fusariam Clade fungi.</title>
        <authorList>
            <person name="Stajich J.E."/>
            <person name="Carrillo J."/>
            <person name="Kijimoto T."/>
            <person name="Eskalen A."/>
            <person name="O'Donnell K."/>
            <person name="Kasson M."/>
        </authorList>
    </citation>
    <scope>NUCLEOTIDE SEQUENCE [LARGE SCALE GENOMIC DNA]</scope>
    <source>
        <strain evidence="1 2">NRRL 20438</strain>
    </source>
</reference>
<dbReference type="InterPro" id="IPR029058">
    <property type="entry name" value="AB_hydrolase_fold"/>
</dbReference>
<keyword evidence="2" id="KW-1185">Reference proteome</keyword>
<dbReference type="SUPFAM" id="SSF53474">
    <property type="entry name" value="alpha/beta-Hydrolases"/>
    <property type="match status" value="1"/>
</dbReference>
<dbReference type="AlphaFoldDB" id="A0A428U092"/>
<dbReference type="Proteomes" id="UP000288429">
    <property type="component" value="Unassembled WGS sequence"/>
</dbReference>
<evidence type="ECO:0008006" key="3">
    <source>
        <dbReference type="Google" id="ProtNLM"/>
    </source>
</evidence>
<sequence>MEKPNLVRDQVSLEEISMEKPRKLGLSQVHPDPTDIEETSKKRFIVVAIHGMDTQSPKTWIAYEKDGDPESGEVNWLKDKNMLPSVLPDCRILTYDWNANIDKGAATQSLRGHATTLLDKLHIDRDESGKSLPILFIASCFGGLLLAEALLLASDPFQNYQDIYHSTIGAIFLGTPFRGTHDGFFTAAELRVAMAIASGAETAKGLVAFLKSEPDERRYLDQLVERFYDMINNKKLGIPVVFFYETRETDFTKVIKKLPSKFVKTLNGKKRGILVPKNSACLWGHEHHELSVRHTMLCKFSGPEDVSFKTICYSLKRLLVEGEKRRQERAFNGLKQQLAAVFRGNFNIAITAGLGPDPQG</sequence>
<protein>
    <recommendedName>
        <fullName evidence="3">DUF676 domain-containing protein</fullName>
    </recommendedName>
</protein>